<reference evidence="1 2" key="1">
    <citation type="submission" date="2024-04" db="EMBL/GenBank/DDBJ databases">
        <authorList>
            <person name="Fracassetti M."/>
        </authorList>
    </citation>
    <scope>NUCLEOTIDE SEQUENCE [LARGE SCALE GENOMIC DNA]</scope>
</reference>
<gene>
    <name evidence="1" type="ORF">LTRI10_LOCUS51052</name>
</gene>
<dbReference type="EMBL" id="OZ034822">
    <property type="protein sequence ID" value="CAL1411712.1"/>
    <property type="molecule type" value="Genomic_DNA"/>
</dbReference>
<sequence>MASYDNIVPVRPMGRWRGKGNQGNSDAFYPPLMTHWTEKRNSSRFQEFRRQAWVGSGGYVSYSEDDQYCREKHGYPNPR</sequence>
<keyword evidence="2" id="KW-1185">Reference proteome</keyword>
<evidence type="ECO:0000313" key="1">
    <source>
        <dbReference type="EMBL" id="CAL1411712.1"/>
    </source>
</evidence>
<evidence type="ECO:0000313" key="2">
    <source>
        <dbReference type="Proteomes" id="UP001497516"/>
    </source>
</evidence>
<dbReference type="AlphaFoldDB" id="A0AAV2GN99"/>
<accession>A0AAV2GN99</accession>
<protein>
    <submittedName>
        <fullName evidence="1">Uncharacterized protein</fullName>
    </submittedName>
</protein>
<name>A0AAV2GN99_9ROSI</name>
<dbReference type="Proteomes" id="UP001497516">
    <property type="component" value="Chromosome 9"/>
</dbReference>
<proteinExistence type="predicted"/>
<organism evidence="1 2">
    <name type="scientific">Linum trigynum</name>
    <dbReference type="NCBI Taxonomy" id="586398"/>
    <lineage>
        <taxon>Eukaryota</taxon>
        <taxon>Viridiplantae</taxon>
        <taxon>Streptophyta</taxon>
        <taxon>Embryophyta</taxon>
        <taxon>Tracheophyta</taxon>
        <taxon>Spermatophyta</taxon>
        <taxon>Magnoliopsida</taxon>
        <taxon>eudicotyledons</taxon>
        <taxon>Gunneridae</taxon>
        <taxon>Pentapetalae</taxon>
        <taxon>rosids</taxon>
        <taxon>fabids</taxon>
        <taxon>Malpighiales</taxon>
        <taxon>Linaceae</taxon>
        <taxon>Linum</taxon>
    </lineage>
</organism>